<organism evidence="1 2">
    <name type="scientific">Aquibium pacificus</name>
    <dbReference type="NCBI Taxonomy" id="3153579"/>
    <lineage>
        <taxon>Bacteria</taxon>
        <taxon>Pseudomonadati</taxon>
        <taxon>Pseudomonadota</taxon>
        <taxon>Alphaproteobacteria</taxon>
        <taxon>Hyphomicrobiales</taxon>
        <taxon>Phyllobacteriaceae</taxon>
        <taxon>Aquibium</taxon>
    </lineage>
</organism>
<protein>
    <submittedName>
        <fullName evidence="1">Uncharacterized protein</fullName>
    </submittedName>
</protein>
<accession>A0ABV3SQK6</accession>
<dbReference type="Proteomes" id="UP001556692">
    <property type="component" value="Unassembled WGS sequence"/>
</dbReference>
<proteinExistence type="predicted"/>
<dbReference type="EMBL" id="JBDPGJ010000007">
    <property type="protein sequence ID" value="MEX0409080.1"/>
    <property type="molecule type" value="Genomic_DNA"/>
</dbReference>
<reference evidence="1 2" key="1">
    <citation type="submission" date="2024-05" db="EMBL/GenBank/DDBJ databases">
        <authorList>
            <person name="Jiang F."/>
        </authorList>
    </citation>
    <scope>NUCLEOTIDE SEQUENCE [LARGE SCALE GENOMIC DNA]</scope>
    <source>
        <strain evidence="1 2">LZ166</strain>
    </source>
</reference>
<sequence>MDTRPNNQNNDGAPLEVVEFELSLNSQDIAESGFEAAVRHAADKADGNFLFLMPAHMIEDCQRVAAVSVGRGEDQSTVLVLLQDDGRSFRMENAEESANPFAGMALSYGGLLRHLKELPDSIAA</sequence>
<dbReference type="RefSeq" id="WP_367956921.1">
    <property type="nucleotide sequence ID" value="NZ_JBDPGJ010000007.1"/>
</dbReference>
<evidence type="ECO:0000313" key="2">
    <source>
        <dbReference type="Proteomes" id="UP001556692"/>
    </source>
</evidence>
<evidence type="ECO:0000313" key="1">
    <source>
        <dbReference type="EMBL" id="MEX0409080.1"/>
    </source>
</evidence>
<gene>
    <name evidence="1" type="ORF">ABGN05_25900</name>
</gene>
<keyword evidence="2" id="KW-1185">Reference proteome</keyword>
<name>A0ABV3SQK6_9HYPH</name>
<comment type="caution">
    <text evidence="1">The sequence shown here is derived from an EMBL/GenBank/DDBJ whole genome shotgun (WGS) entry which is preliminary data.</text>
</comment>